<dbReference type="FunFam" id="3.10.20.90:FF:000155">
    <property type="entry name" value="Ubiquitin-like protein SMT3"/>
    <property type="match status" value="1"/>
</dbReference>
<evidence type="ECO:0000313" key="3">
    <source>
        <dbReference type="Proteomes" id="UP000774326"/>
    </source>
</evidence>
<evidence type="ECO:0000313" key="2">
    <source>
        <dbReference type="EMBL" id="KAH3681742.1"/>
    </source>
</evidence>
<sequence>MSEEAQDTKPNVNEDVKSETHVNIKVSDGASEIFFKIKRNTPLKKLMEAFAKRQGKTLDSLRFLADGARVTPEQTPNELDLEDNDVIEVHQAQVCTDFPFYLSFSDLLILTMCFPSTDRPVVVN</sequence>
<name>A0A9P8Q0T4_WICPI</name>
<dbReference type="Pfam" id="PF11976">
    <property type="entry name" value="Rad60-SLD"/>
    <property type="match status" value="1"/>
</dbReference>
<accession>A0A9P8Q0T4</accession>
<dbReference type="SUPFAM" id="SSF54236">
    <property type="entry name" value="Ubiquitin-like"/>
    <property type="match status" value="1"/>
</dbReference>
<dbReference type="InterPro" id="IPR022617">
    <property type="entry name" value="Rad60/SUMO-like_dom"/>
</dbReference>
<dbReference type="InterPro" id="IPR029071">
    <property type="entry name" value="Ubiquitin-like_domsf"/>
</dbReference>
<dbReference type="EMBL" id="JAEUBG010004252">
    <property type="protein sequence ID" value="KAH3681742.1"/>
    <property type="molecule type" value="Genomic_DNA"/>
</dbReference>
<feature type="domain" description="Ubiquitin-like" evidence="1">
    <location>
        <begin position="20"/>
        <end position="89"/>
    </location>
</feature>
<proteinExistence type="predicted"/>
<dbReference type="AlphaFoldDB" id="A0A9P8Q0T4"/>
<comment type="caution">
    <text evidence="2">The sequence shown here is derived from an EMBL/GenBank/DDBJ whole genome shotgun (WGS) entry which is preliminary data.</text>
</comment>
<organism evidence="2 3">
    <name type="scientific">Wickerhamomyces pijperi</name>
    <name type="common">Yeast</name>
    <name type="synonym">Pichia pijperi</name>
    <dbReference type="NCBI Taxonomy" id="599730"/>
    <lineage>
        <taxon>Eukaryota</taxon>
        <taxon>Fungi</taxon>
        <taxon>Dikarya</taxon>
        <taxon>Ascomycota</taxon>
        <taxon>Saccharomycotina</taxon>
        <taxon>Saccharomycetes</taxon>
        <taxon>Phaffomycetales</taxon>
        <taxon>Wickerhamomycetaceae</taxon>
        <taxon>Wickerhamomyces</taxon>
    </lineage>
</organism>
<dbReference type="OrthoDB" id="442921at2759"/>
<dbReference type="PANTHER" id="PTHR10562">
    <property type="entry name" value="SMALL UBIQUITIN-RELATED MODIFIER"/>
    <property type="match status" value="1"/>
</dbReference>
<evidence type="ECO:0000259" key="1">
    <source>
        <dbReference type="PROSITE" id="PS50053"/>
    </source>
</evidence>
<keyword evidence="3" id="KW-1185">Reference proteome</keyword>
<reference evidence="2" key="2">
    <citation type="submission" date="2021-01" db="EMBL/GenBank/DDBJ databases">
        <authorList>
            <person name="Schikora-Tamarit M.A."/>
        </authorList>
    </citation>
    <scope>NUCLEOTIDE SEQUENCE</scope>
    <source>
        <strain evidence="2">CBS2887</strain>
    </source>
</reference>
<dbReference type="Proteomes" id="UP000774326">
    <property type="component" value="Unassembled WGS sequence"/>
</dbReference>
<dbReference type="SMART" id="SM00213">
    <property type="entry name" value="UBQ"/>
    <property type="match status" value="1"/>
</dbReference>
<gene>
    <name evidence="2" type="ORF">WICPIJ_007301</name>
</gene>
<dbReference type="CDD" id="cd16116">
    <property type="entry name" value="Ubl_Smt3_like"/>
    <property type="match status" value="1"/>
</dbReference>
<dbReference type="InterPro" id="IPR000626">
    <property type="entry name" value="Ubiquitin-like_dom"/>
</dbReference>
<dbReference type="PROSITE" id="PS50053">
    <property type="entry name" value="UBIQUITIN_2"/>
    <property type="match status" value="1"/>
</dbReference>
<protein>
    <recommendedName>
        <fullName evidence="1">Ubiquitin-like domain-containing protein</fullName>
    </recommendedName>
</protein>
<reference evidence="2" key="1">
    <citation type="journal article" date="2021" name="Open Biol.">
        <title>Shared evolutionary footprints suggest mitochondrial oxidative damage underlies multiple complex I losses in fungi.</title>
        <authorList>
            <person name="Schikora-Tamarit M.A."/>
            <person name="Marcet-Houben M."/>
            <person name="Nosek J."/>
            <person name="Gabaldon T."/>
        </authorList>
    </citation>
    <scope>NUCLEOTIDE SEQUENCE</scope>
    <source>
        <strain evidence="2">CBS2887</strain>
    </source>
</reference>
<dbReference type="Gene3D" id="3.10.20.90">
    <property type="entry name" value="Phosphatidylinositol 3-kinase Catalytic Subunit, Chain A, domain 1"/>
    <property type="match status" value="1"/>
</dbReference>